<dbReference type="OrthoDB" id="9805628at2"/>
<dbReference type="AlphaFoldDB" id="A0A2P8DZD5"/>
<comment type="catalytic activity">
    <reaction evidence="9">
        <text>L-isoleucine + 2-oxoglutarate = (S)-3-methyl-2-oxopentanoate + L-glutamate</text>
        <dbReference type="Rhea" id="RHEA:24801"/>
        <dbReference type="ChEBI" id="CHEBI:16810"/>
        <dbReference type="ChEBI" id="CHEBI:29985"/>
        <dbReference type="ChEBI" id="CHEBI:35146"/>
        <dbReference type="ChEBI" id="CHEBI:58045"/>
        <dbReference type="EC" id="2.6.1.42"/>
    </reaction>
</comment>
<keyword evidence="12" id="KW-1185">Reference proteome</keyword>
<evidence type="ECO:0000256" key="8">
    <source>
        <dbReference type="ARBA" id="ARBA00048212"/>
    </source>
</evidence>
<dbReference type="InterPro" id="IPR050571">
    <property type="entry name" value="Class-IV_PLP-Dep_Aminotrnsfr"/>
</dbReference>
<comment type="pathway">
    <text evidence="4">Amino-acid biosynthesis; L-leucine biosynthesis; L-leucine from 3-methyl-2-oxobutanoate: step 4/4.</text>
</comment>
<dbReference type="Proteomes" id="UP000240708">
    <property type="component" value="Unassembled WGS sequence"/>
</dbReference>
<comment type="pathway">
    <text evidence="3">Amino-acid biosynthesis; L-valine biosynthesis; L-valine from pyruvate: step 4/4.</text>
</comment>
<dbReference type="EMBL" id="PYGF01000009">
    <property type="protein sequence ID" value="PSL02547.1"/>
    <property type="molecule type" value="Genomic_DNA"/>
</dbReference>
<dbReference type="InterPro" id="IPR043132">
    <property type="entry name" value="BCAT-like_C"/>
</dbReference>
<dbReference type="PANTHER" id="PTHR42743:SF11">
    <property type="entry name" value="AMINODEOXYCHORISMATE LYASE"/>
    <property type="match status" value="1"/>
</dbReference>
<keyword evidence="7" id="KW-0663">Pyridoxal phosphate</keyword>
<dbReference type="SUPFAM" id="SSF56752">
    <property type="entry name" value="D-aminoacid aminotransferase-like PLP-dependent enzymes"/>
    <property type="match status" value="1"/>
</dbReference>
<dbReference type="FunFam" id="3.20.10.10:FF:000002">
    <property type="entry name" value="D-alanine aminotransferase"/>
    <property type="match status" value="1"/>
</dbReference>
<reference evidence="11 12" key="1">
    <citation type="submission" date="2018-03" db="EMBL/GenBank/DDBJ databases">
        <title>Genomic Encyclopedia of Archaeal and Bacterial Type Strains, Phase II (KMG-II): from individual species to whole genera.</title>
        <authorList>
            <person name="Goeker M."/>
        </authorList>
    </citation>
    <scope>NUCLEOTIDE SEQUENCE [LARGE SCALE GENOMIC DNA]</scope>
    <source>
        <strain evidence="11 12">DSM 28057</strain>
    </source>
</reference>
<dbReference type="Gene3D" id="3.30.470.10">
    <property type="match status" value="1"/>
</dbReference>
<evidence type="ECO:0000256" key="6">
    <source>
        <dbReference type="ARBA" id="ARBA00013053"/>
    </source>
</evidence>
<comment type="similarity">
    <text evidence="5">Belongs to the class-IV pyridoxal-phosphate-dependent aminotransferase family.</text>
</comment>
<keyword evidence="11" id="KW-0808">Transferase</keyword>
<dbReference type="GO" id="GO:0008652">
    <property type="term" value="P:amino acid biosynthetic process"/>
    <property type="evidence" value="ECO:0007669"/>
    <property type="project" value="UniProtKB-ARBA"/>
</dbReference>
<sequence>MKAFCFAIDKVIPSHLASVHPMDIGLIRGYGIFDFFRTSHYQPLFLSDYLDRFIRSAAKTHLYLPYTKNELAQIIHDLIQRNDLEFGGIRMLLTGGVSDNHFTPTQGSLFIFCEDLDFPSPSKYEYGVKLLSIEHVRAIADIKTTNYAFPVWHSAIWKKEGAEDVLYHSNGIISESSRSNIFVIKNNKISTPDKHILHGITRKRVLELAPETEIKELSLKDVLDAEEVFMTSTTKKILPVTQIDDRKIGDGKIGPITGKLMEKFFEMEKSMILSA</sequence>
<dbReference type="RefSeq" id="WP_106568106.1">
    <property type="nucleotide sequence ID" value="NZ_PYGF01000009.1"/>
</dbReference>
<evidence type="ECO:0000256" key="9">
    <source>
        <dbReference type="ARBA" id="ARBA00048798"/>
    </source>
</evidence>
<dbReference type="InterPro" id="IPR043131">
    <property type="entry name" value="BCAT-like_N"/>
</dbReference>
<evidence type="ECO:0000256" key="10">
    <source>
        <dbReference type="ARBA" id="ARBA00049229"/>
    </source>
</evidence>
<keyword evidence="11" id="KW-0032">Aminotransferase</keyword>
<evidence type="ECO:0000256" key="1">
    <source>
        <dbReference type="ARBA" id="ARBA00001933"/>
    </source>
</evidence>
<name>A0A2P8DZD5_9BACT</name>
<dbReference type="EC" id="2.6.1.42" evidence="6"/>
<proteinExistence type="inferred from homology"/>
<comment type="caution">
    <text evidence="11">The sequence shown here is derived from an EMBL/GenBank/DDBJ whole genome shotgun (WGS) entry which is preliminary data.</text>
</comment>
<protein>
    <recommendedName>
        <fullName evidence="6">branched-chain-amino-acid transaminase</fullName>
        <ecNumber evidence="6">2.6.1.42</ecNumber>
    </recommendedName>
</protein>
<comment type="cofactor">
    <cofactor evidence="1">
        <name>pyridoxal 5'-phosphate</name>
        <dbReference type="ChEBI" id="CHEBI:597326"/>
    </cofactor>
</comment>
<accession>A0A2P8DZD5</accession>
<comment type="catalytic activity">
    <reaction evidence="8">
        <text>L-valine + 2-oxoglutarate = 3-methyl-2-oxobutanoate + L-glutamate</text>
        <dbReference type="Rhea" id="RHEA:24813"/>
        <dbReference type="ChEBI" id="CHEBI:11851"/>
        <dbReference type="ChEBI" id="CHEBI:16810"/>
        <dbReference type="ChEBI" id="CHEBI:29985"/>
        <dbReference type="ChEBI" id="CHEBI:57762"/>
        <dbReference type="EC" id="2.6.1.42"/>
    </reaction>
</comment>
<evidence type="ECO:0000256" key="5">
    <source>
        <dbReference type="ARBA" id="ARBA00009320"/>
    </source>
</evidence>
<dbReference type="InterPro" id="IPR001544">
    <property type="entry name" value="Aminotrans_IV"/>
</dbReference>
<dbReference type="GO" id="GO:0004084">
    <property type="term" value="F:branched-chain-amino-acid transaminase activity"/>
    <property type="evidence" value="ECO:0007669"/>
    <property type="project" value="UniProtKB-EC"/>
</dbReference>
<evidence type="ECO:0000256" key="3">
    <source>
        <dbReference type="ARBA" id="ARBA00004931"/>
    </source>
</evidence>
<organism evidence="11 12">
    <name type="scientific">Cecembia rubra</name>
    <dbReference type="NCBI Taxonomy" id="1485585"/>
    <lineage>
        <taxon>Bacteria</taxon>
        <taxon>Pseudomonadati</taxon>
        <taxon>Bacteroidota</taxon>
        <taxon>Cytophagia</taxon>
        <taxon>Cytophagales</taxon>
        <taxon>Cyclobacteriaceae</taxon>
        <taxon>Cecembia</taxon>
    </lineage>
</organism>
<evidence type="ECO:0000256" key="2">
    <source>
        <dbReference type="ARBA" id="ARBA00004824"/>
    </source>
</evidence>
<evidence type="ECO:0000313" key="11">
    <source>
        <dbReference type="EMBL" id="PSL02547.1"/>
    </source>
</evidence>
<dbReference type="Gene3D" id="3.20.10.10">
    <property type="entry name" value="D-amino Acid Aminotransferase, subunit A, domain 2"/>
    <property type="match status" value="1"/>
</dbReference>
<comment type="pathway">
    <text evidence="2">Amino-acid biosynthesis; L-isoleucine biosynthesis; L-isoleucine from 2-oxobutanoate: step 4/4.</text>
</comment>
<dbReference type="Pfam" id="PF01063">
    <property type="entry name" value="Aminotran_4"/>
    <property type="match status" value="1"/>
</dbReference>
<comment type="catalytic activity">
    <reaction evidence="10">
        <text>L-leucine + 2-oxoglutarate = 4-methyl-2-oxopentanoate + L-glutamate</text>
        <dbReference type="Rhea" id="RHEA:18321"/>
        <dbReference type="ChEBI" id="CHEBI:16810"/>
        <dbReference type="ChEBI" id="CHEBI:17865"/>
        <dbReference type="ChEBI" id="CHEBI:29985"/>
        <dbReference type="ChEBI" id="CHEBI:57427"/>
        <dbReference type="EC" id="2.6.1.42"/>
    </reaction>
</comment>
<gene>
    <name evidence="11" type="ORF">CLV48_1099</name>
</gene>
<evidence type="ECO:0000313" key="12">
    <source>
        <dbReference type="Proteomes" id="UP000240708"/>
    </source>
</evidence>
<evidence type="ECO:0000256" key="4">
    <source>
        <dbReference type="ARBA" id="ARBA00005072"/>
    </source>
</evidence>
<evidence type="ECO:0000256" key="7">
    <source>
        <dbReference type="ARBA" id="ARBA00022898"/>
    </source>
</evidence>
<dbReference type="GO" id="GO:0046394">
    <property type="term" value="P:carboxylic acid biosynthetic process"/>
    <property type="evidence" value="ECO:0007669"/>
    <property type="project" value="UniProtKB-ARBA"/>
</dbReference>
<dbReference type="InterPro" id="IPR036038">
    <property type="entry name" value="Aminotransferase-like"/>
</dbReference>
<dbReference type="PANTHER" id="PTHR42743">
    <property type="entry name" value="AMINO-ACID AMINOTRANSFERASE"/>
    <property type="match status" value="1"/>
</dbReference>